<dbReference type="Gene3D" id="2.40.70.10">
    <property type="entry name" value="Acid Proteases"/>
    <property type="match status" value="1"/>
</dbReference>
<gene>
    <name evidence="2" type="ORF">K443DRAFT_15354</name>
</gene>
<dbReference type="CDD" id="cd00303">
    <property type="entry name" value="retropepsin_like"/>
    <property type="match status" value="1"/>
</dbReference>
<dbReference type="Pfam" id="PF13650">
    <property type="entry name" value="Asp_protease_2"/>
    <property type="match status" value="1"/>
</dbReference>
<dbReference type="STRING" id="1095629.A0A0C9X154"/>
<reference evidence="3" key="2">
    <citation type="submission" date="2015-01" db="EMBL/GenBank/DDBJ databases">
        <title>Evolutionary Origins and Diversification of the Mycorrhizal Mutualists.</title>
        <authorList>
            <consortium name="DOE Joint Genome Institute"/>
            <consortium name="Mycorrhizal Genomics Consortium"/>
            <person name="Kohler A."/>
            <person name="Kuo A."/>
            <person name="Nagy L.G."/>
            <person name="Floudas D."/>
            <person name="Copeland A."/>
            <person name="Barry K.W."/>
            <person name="Cichocki N."/>
            <person name="Veneault-Fourrey C."/>
            <person name="LaButti K."/>
            <person name="Lindquist E.A."/>
            <person name="Lipzen A."/>
            <person name="Lundell T."/>
            <person name="Morin E."/>
            <person name="Murat C."/>
            <person name="Riley R."/>
            <person name="Ohm R."/>
            <person name="Sun H."/>
            <person name="Tunlid A."/>
            <person name="Henrissat B."/>
            <person name="Grigoriev I.V."/>
            <person name="Hibbett D.S."/>
            <person name="Martin F."/>
        </authorList>
    </citation>
    <scope>NUCLEOTIDE SEQUENCE [LARGE SCALE GENOMIC DNA]</scope>
    <source>
        <strain evidence="3">LaAM-08-1</strain>
    </source>
</reference>
<dbReference type="AlphaFoldDB" id="A0A0C9X154"/>
<evidence type="ECO:0000313" key="3">
    <source>
        <dbReference type="Proteomes" id="UP000054477"/>
    </source>
</evidence>
<reference evidence="2 3" key="1">
    <citation type="submission" date="2014-04" db="EMBL/GenBank/DDBJ databases">
        <authorList>
            <consortium name="DOE Joint Genome Institute"/>
            <person name="Kuo A."/>
            <person name="Kohler A."/>
            <person name="Nagy L.G."/>
            <person name="Floudas D."/>
            <person name="Copeland A."/>
            <person name="Barry K.W."/>
            <person name="Cichocki N."/>
            <person name="Veneault-Fourrey C."/>
            <person name="LaButti K."/>
            <person name="Lindquist E.A."/>
            <person name="Lipzen A."/>
            <person name="Lundell T."/>
            <person name="Morin E."/>
            <person name="Murat C."/>
            <person name="Sun H."/>
            <person name="Tunlid A."/>
            <person name="Henrissat B."/>
            <person name="Grigoriev I.V."/>
            <person name="Hibbett D.S."/>
            <person name="Martin F."/>
            <person name="Nordberg H.P."/>
            <person name="Cantor M.N."/>
            <person name="Hua S.X."/>
        </authorList>
    </citation>
    <scope>NUCLEOTIDE SEQUENCE [LARGE SCALE GENOMIC DNA]</scope>
    <source>
        <strain evidence="2 3">LaAM-08-1</strain>
    </source>
</reference>
<keyword evidence="3" id="KW-1185">Reference proteome</keyword>
<proteinExistence type="predicted"/>
<dbReference type="Proteomes" id="UP000054477">
    <property type="component" value="Unassembled WGS sequence"/>
</dbReference>
<dbReference type="EMBL" id="KN839223">
    <property type="protein sequence ID" value="KIJ90292.1"/>
    <property type="molecule type" value="Genomic_DNA"/>
</dbReference>
<evidence type="ECO:0000256" key="1">
    <source>
        <dbReference type="SAM" id="MobiDB-lite"/>
    </source>
</evidence>
<accession>A0A0C9X154</accession>
<feature type="compositionally biased region" description="Low complexity" evidence="1">
    <location>
        <begin position="173"/>
        <end position="189"/>
    </location>
</feature>
<protein>
    <submittedName>
        <fullName evidence="2">Uncharacterized protein</fullName>
    </submittedName>
</protein>
<sequence length="441" mass="49240">MTGLLSLPTELLQEIGVELENLATAESKPTPISKYATQLRIYLYYLLKQNRTLTSEEKAKIKSFFVPAIGSLTGVRKVFWLMSDSDPEWATLQVFDALASLPFLNDLHLHVLSGFPLGDKSLKTWIAAVCLIDEARTIETKRHRELIEETLDRQAKHQNTRTDTLRGPSHRGNTSQSGTNSNPSSSTTNFVKLPPLTDSERTLLNEHEGCTKCRRFYTDHRSQSCPNGFPLGKGYKTLTLTDALSAKKGKAVAKLSAKPVAATSTAFEAVDSDDEISATAAILPDSPGEYTSDSDEDWDVSRREVSQPSLRSKHLIWNCQIHSLTDDFPTKTHVLIDNGAHLILIHPDLVNRLGLKKYRLHKPELVDVAFSKEKKKTELYHYVKLSLSSLDSAWTSRVVKAIVTPGLCSPVILGLPWLEQNFIVTDHAARTCIEKEILMTY</sequence>
<dbReference type="OrthoDB" id="2369050at2759"/>
<evidence type="ECO:0000313" key="2">
    <source>
        <dbReference type="EMBL" id="KIJ90292.1"/>
    </source>
</evidence>
<name>A0A0C9X154_9AGAR</name>
<dbReference type="InterPro" id="IPR021109">
    <property type="entry name" value="Peptidase_aspartic_dom_sf"/>
</dbReference>
<feature type="region of interest" description="Disordered" evidence="1">
    <location>
        <begin position="151"/>
        <end position="196"/>
    </location>
</feature>
<dbReference type="HOGENOM" id="CLU_621227_0_0_1"/>
<organism evidence="2 3">
    <name type="scientific">Laccaria amethystina LaAM-08-1</name>
    <dbReference type="NCBI Taxonomy" id="1095629"/>
    <lineage>
        <taxon>Eukaryota</taxon>
        <taxon>Fungi</taxon>
        <taxon>Dikarya</taxon>
        <taxon>Basidiomycota</taxon>
        <taxon>Agaricomycotina</taxon>
        <taxon>Agaricomycetes</taxon>
        <taxon>Agaricomycetidae</taxon>
        <taxon>Agaricales</taxon>
        <taxon>Agaricineae</taxon>
        <taxon>Hydnangiaceae</taxon>
        <taxon>Laccaria</taxon>
    </lineage>
</organism>